<dbReference type="NCBIfam" id="NF000768">
    <property type="entry name" value="PRK00051.1"/>
    <property type="match status" value="1"/>
</dbReference>
<dbReference type="GO" id="GO:0000287">
    <property type="term" value="F:magnesium ion binding"/>
    <property type="evidence" value="ECO:0007669"/>
    <property type="project" value="UniProtKB-UniRule"/>
</dbReference>
<accession>A0A915U115</accession>
<dbReference type="FunFam" id="3.10.20.810:FF:000001">
    <property type="entry name" value="Histidine biosynthesis bifunctional protein HisIE"/>
    <property type="match status" value="1"/>
</dbReference>
<comment type="catalytic activity">
    <reaction evidence="2">
        <text>1-(5-phospho-beta-D-ribosyl)-ATP + H2O = 1-(5-phospho-beta-D-ribosyl)-5'-AMP + diphosphate + H(+)</text>
        <dbReference type="Rhea" id="RHEA:22828"/>
        <dbReference type="ChEBI" id="CHEBI:15377"/>
        <dbReference type="ChEBI" id="CHEBI:15378"/>
        <dbReference type="ChEBI" id="CHEBI:33019"/>
        <dbReference type="ChEBI" id="CHEBI:59457"/>
        <dbReference type="ChEBI" id="CHEBI:73183"/>
        <dbReference type="EC" id="3.6.1.31"/>
    </reaction>
</comment>
<evidence type="ECO:0000256" key="7">
    <source>
        <dbReference type="ARBA" id="ARBA00022490"/>
    </source>
</evidence>
<dbReference type="InterPro" id="IPR026660">
    <property type="entry name" value="PRA-CH"/>
</dbReference>
<sequence>MELECAKYKEKMASDEASCRHPGDYCTYRTSCIIHFMGMEKKSDGTTSPPDPVSQKNETTTMIPLDFSKSADGLLPAIVQDHASGEVLMLAYINEESWKKTLETGKAHYWSRSRKALWLKGESSGHVQMIREILVDCDADTVVFKVEQLGGAACHKGYRSCFFRRVSDGKLVVDQTPVFDPKTVYGS</sequence>
<evidence type="ECO:0000256" key="10">
    <source>
        <dbReference type="ARBA" id="ARBA00023102"/>
    </source>
</evidence>
<dbReference type="GO" id="GO:0004635">
    <property type="term" value="F:phosphoribosyl-AMP cyclohydrolase activity"/>
    <property type="evidence" value="ECO:0007669"/>
    <property type="project" value="UniProtKB-UniRule"/>
</dbReference>
<name>A0A915U115_9BACT</name>
<comment type="cofactor">
    <cofactor evidence="11">
        <name>Zn(2+)</name>
        <dbReference type="ChEBI" id="CHEBI:29105"/>
    </cofactor>
    <text evidence="11">Binds 1 zinc ion per subunit.</text>
</comment>
<dbReference type="Gene3D" id="3.10.20.810">
    <property type="entry name" value="Phosphoribosyl-AMP cyclohydrolase"/>
    <property type="match status" value="1"/>
</dbReference>
<dbReference type="KEGG" id="ddu:GF1_13850"/>
<dbReference type="GO" id="GO:0004636">
    <property type="term" value="F:phosphoribosyl-ATP diphosphatase activity"/>
    <property type="evidence" value="ECO:0007669"/>
    <property type="project" value="UniProtKB-EC"/>
</dbReference>
<evidence type="ECO:0000256" key="5">
    <source>
        <dbReference type="ARBA" id="ARBA00007731"/>
    </source>
</evidence>
<keyword evidence="11" id="KW-0862">Zinc</keyword>
<keyword evidence="7 11" id="KW-0963">Cytoplasm</keyword>
<keyword evidence="11" id="KW-0460">Magnesium</keyword>
<dbReference type="InterPro" id="IPR038019">
    <property type="entry name" value="PRib_AMP_CycHydrolase_sf"/>
</dbReference>
<feature type="binding site" evidence="11">
    <location>
        <position position="140"/>
    </location>
    <ligand>
        <name>Mg(2+)</name>
        <dbReference type="ChEBI" id="CHEBI:18420"/>
    </ligand>
</feature>
<proteinExistence type="inferred from homology"/>
<feature type="binding site" evidence="11">
    <location>
        <position position="161"/>
    </location>
    <ligand>
        <name>Zn(2+)</name>
        <dbReference type="ChEBI" id="CHEBI:29105"/>
        <note>ligand shared between dimeric partners</note>
    </ligand>
</feature>
<evidence type="ECO:0000256" key="3">
    <source>
        <dbReference type="ARBA" id="ARBA00005169"/>
    </source>
</evidence>
<evidence type="ECO:0000256" key="1">
    <source>
        <dbReference type="ARBA" id="ARBA00000024"/>
    </source>
</evidence>
<evidence type="ECO:0000256" key="6">
    <source>
        <dbReference type="ARBA" id="ARBA00008299"/>
    </source>
</evidence>
<comment type="similarity">
    <text evidence="11">Belongs to the PRA-CH family.</text>
</comment>
<feature type="binding site" evidence="11">
    <location>
        <position position="138"/>
    </location>
    <ligand>
        <name>Mg(2+)</name>
        <dbReference type="ChEBI" id="CHEBI:18420"/>
    </ligand>
</feature>
<dbReference type="Proteomes" id="UP001063350">
    <property type="component" value="Chromosome"/>
</dbReference>
<dbReference type="AlphaFoldDB" id="A0A915U115"/>
<evidence type="ECO:0000256" key="11">
    <source>
        <dbReference type="HAMAP-Rule" id="MF_01021"/>
    </source>
</evidence>
<dbReference type="PANTHER" id="PTHR42945">
    <property type="entry name" value="HISTIDINE BIOSYNTHESIS BIFUNCTIONAL PROTEIN"/>
    <property type="match status" value="1"/>
</dbReference>
<gene>
    <name evidence="11" type="primary">hisI</name>
    <name evidence="13" type="ORF">GF1_13850</name>
</gene>
<evidence type="ECO:0000313" key="14">
    <source>
        <dbReference type="Proteomes" id="UP001063350"/>
    </source>
</evidence>
<keyword evidence="8 11" id="KW-0028">Amino-acid biosynthesis</keyword>
<comment type="pathway">
    <text evidence="3 11">Amino-acid biosynthesis; L-histidine biosynthesis; L-histidine from 5-phospho-alpha-D-ribose 1-diphosphate: step 3/9.</text>
</comment>
<keyword evidence="11" id="KW-0479">Metal-binding</keyword>
<feature type="binding site" evidence="11">
    <location>
        <position position="136"/>
    </location>
    <ligand>
        <name>Mg(2+)</name>
        <dbReference type="ChEBI" id="CHEBI:18420"/>
    </ligand>
</feature>
<keyword evidence="14" id="KW-1185">Reference proteome</keyword>
<comment type="pathway">
    <text evidence="4">Amino-acid biosynthesis; L-histidine biosynthesis; L-histidine from 5-phospho-alpha-D-ribose 1-diphosphate: step 2/9.</text>
</comment>
<evidence type="ECO:0000259" key="12">
    <source>
        <dbReference type="Pfam" id="PF01502"/>
    </source>
</evidence>
<evidence type="ECO:0000256" key="2">
    <source>
        <dbReference type="ARBA" id="ARBA00001460"/>
    </source>
</evidence>
<dbReference type="PANTHER" id="PTHR42945:SF1">
    <property type="entry name" value="HISTIDINE BIOSYNTHESIS BIFUNCTIONAL PROTEIN HIS7"/>
    <property type="match status" value="1"/>
</dbReference>
<comment type="similarity">
    <text evidence="6">In the N-terminal section; belongs to the PRA-CH family.</text>
</comment>
<dbReference type="GO" id="GO:0008270">
    <property type="term" value="F:zinc ion binding"/>
    <property type="evidence" value="ECO:0007669"/>
    <property type="project" value="UniProtKB-UniRule"/>
</dbReference>
<comment type="catalytic activity">
    <reaction evidence="1 11">
        <text>1-(5-phospho-beta-D-ribosyl)-5'-AMP + H2O = 1-(5-phospho-beta-D-ribosyl)-5-[(5-phospho-beta-D-ribosylamino)methylideneamino]imidazole-4-carboxamide</text>
        <dbReference type="Rhea" id="RHEA:20049"/>
        <dbReference type="ChEBI" id="CHEBI:15377"/>
        <dbReference type="ChEBI" id="CHEBI:58435"/>
        <dbReference type="ChEBI" id="CHEBI:59457"/>
        <dbReference type="EC" id="3.5.4.19"/>
    </reaction>
</comment>
<feature type="binding site" evidence="11">
    <location>
        <position position="154"/>
    </location>
    <ligand>
        <name>Zn(2+)</name>
        <dbReference type="ChEBI" id="CHEBI:29105"/>
        <note>ligand shared between dimeric partners</note>
    </ligand>
</feature>
<keyword evidence="10 11" id="KW-0368">Histidine biosynthesis</keyword>
<dbReference type="GO" id="GO:0005737">
    <property type="term" value="C:cytoplasm"/>
    <property type="evidence" value="ECO:0007669"/>
    <property type="project" value="UniProtKB-SubCell"/>
</dbReference>
<reference evidence="13" key="1">
    <citation type="submission" date="2020-12" db="EMBL/GenBank/DDBJ databases">
        <title>Desulfobium dissulfuricans gen. nov., sp. nov., a novel mesophilic, sulfate-reducing bacterium isolated from a deep-sea hydrothermal vent.</title>
        <authorList>
            <person name="Hashimoto Y."/>
            <person name="Tame A."/>
            <person name="Sawayama S."/>
            <person name="Miyazaki J."/>
            <person name="Takai K."/>
            <person name="Nakagawa S."/>
        </authorList>
    </citation>
    <scope>NUCLEOTIDE SEQUENCE</scope>
    <source>
        <strain evidence="13">GF1</strain>
    </source>
</reference>
<dbReference type="Pfam" id="PF01502">
    <property type="entry name" value="PRA-CH"/>
    <property type="match status" value="1"/>
</dbReference>
<dbReference type="SUPFAM" id="SSF141734">
    <property type="entry name" value="HisI-like"/>
    <property type="match status" value="1"/>
</dbReference>
<organism evidence="13 14">
    <name type="scientific">Desulfolithobacter dissulfuricans</name>
    <dbReference type="NCBI Taxonomy" id="2795293"/>
    <lineage>
        <taxon>Bacteria</taxon>
        <taxon>Pseudomonadati</taxon>
        <taxon>Thermodesulfobacteriota</taxon>
        <taxon>Desulfobulbia</taxon>
        <taxon>Desulfobulbales</taxon>
        <taxon>Desulfobulbaceae</taxon>
        <taxon>Desulfolithobacter</taxon>
    </lineage>
</organism>
<comment type="subunit">
    <text evidence="11">Homodimer.</text>
</comment>
<dbReference type="GO" id="GO:0000105">
    <property type="term" value="P:L-histidine biosynthetic process"/>
    <property type="evidence" value="ECO:0007669"/>
    <property type="project" value="UniProtKB-UniRule"/>
</dbReference>
<dbReference type="HAMAP" id="MF_01021">
    <property type="entry name" value="HisI"/>
    <property type="match status" value="1"/>
</dbReference>
<keyword evidence="9 11" id="KW-0378">Hydrolase</keyword>
<evidence type="ECO:0000313" key="13">
    <source>
        <dbReference type="EMBL" id="BCO09009.1"/>
    </source>
</evidence>
<comment type="function">
    <text evidence="11">Catalyzes the hydrolysis of the adenine ring of phosphoribosyl-AMP.</text>
</comment>
<evidence type="ECO:0000256" key="9">
    <source>
        <dbReference type="ARBA" id="ARBA00022801"/>
    </source>
</evidence>
<dbReference type="EMBL" id="AP024233">
    <property type="protein sequence ID" value="BCO09009.1"/>
    <property type="molecule type" value="Genomic_DNA"/>
</dbReference>
<comment type="cofactor">
    <cofactor evidence="11">
        <name>Mg(2+)</name>
        <dbReference type="ChEBI" id="CHEBI:18420"/>
    </cofactor>
    <text evidence="11">Binds 1 Mg(2+) ion per subunit.</text>
</comment>
<protein>
    <recommendedName>
        <fullName evidence="11">Phosphoribosyl-AMP cyclohydrolase</fullName>
        <shortName evidence="11">PRA-CH</shortName>
        <ecNumber evidence="11">3.5.4.19</ecNumber>
    </recommendedName>
</protein>
<feature type="domain" description="Phosphoribosyl-AMP cyclohydrolase" evidence="12">
    <location>
        <begin position="89"/>
        <end position="163"/>
    </location>
</feature>
<dbReference type="EC" id="3.5.4.19" evidence="11"/>
<comment type="subcellular location">
    <subcellularLocation>
        <location evidence="11">Cytoplasm</location>
    </subcellularLocation>
</comment>
<dbReference type="InterPro" id="IPR002496">
    <property type="entry name" value="PRib_AMP_CycHydrolase_dom"/>
</dbReference>
<feature type="binding site" evidence="11">
    <location>
        <position position="137"/>
    </location>
    <ligand>
        <name>Zn(2+)</name>
        <dbReference type="ChEBI" id="CHEBI:29105"/>
        <note>ligand shared between dimeric partners</note>
    </ligand>
</feature>
<evidence type="ECO:0000256" key="4">
    <source>
        <dbReference type="ARBA" id="ARBA00005204"/>
    </source>
</evidence>
<evidence type="ECO:0000256" key="8">
    <source>
        <dbReference type="ARBA" id="ARBA00022605"/>
    </source>
</evidence>
<comment type="similarity">
    <text evidence="5">In the C-terminal section; belongs to the PRA-PH family.</text>
</comment>